<gene>
    <name evidence="2" type="ORF">BPP43_07735</name>
</gene>
<dbReference type="Proteomes" id="UP000010793">
    <property type="component" value="Chromosome"/>
</dbReference>
<dbReference type="EMBL" id="CP002873">
    <property type="protein sequence ID" value="AGA66757.1"/>
    <property type="molecule type" value="Genomic_DNA"/>
</dbReference>
<dbReference type="RefSeq" id="WP_015274579.1">
    <property type="nucleotide sequence ID" value="NC_019908.1"/>
</dbReference>
<keyword evidence="1" id="KW-0472">Membrane</keyword>
<accession>A0A3B6W1B7</accession>
<sequence>MSKKESAKSIIIFAIFLFSPIIIPPALIILFSYRDTNIGFAKEVEINIKNDLERTYLKNISKEKKKVNFTTYIKNSFFIRYYTAKAFFNTIFMRVSLLYAILAIFTGIIPNTKNEIKKFYRTMKEDKKGFLFILFLFANVITITVLCVINAKSKIEYLAFSAIIFRKILDTFLEKYS</sequence>
<keyword evidence="1" id="KW-1133">Transmembrane helix</keyword>
<feature type="transmembrane region" description="Helical" evidence="1">
    <location>
        <begin position="130"/>
        <end position="151"/>
    </location>
</feature>
<keyword evidence="1" id="KW-0812">Transmembrane</keyword>
<evidence type="ECO:0000256" key="1">
    <source>
        <dbReference type="SAM" id="Phobius"/>
    </source>
</evidence>
<dbReference type="KEGG" id="bpip:BPP43_07735"/>
<feature type="transmembrane region" description="Helical" evidence="1">
    <location>
        <begin position="86"/>
        <end position="109"/>
    </location>
</feature>
<evidence type="ECO:0000313" key="2">
    <source>
        <dbReference type="EMBL" id="AGA66757.1"/>
    </source>
</evidence>
<dbReference type="AlphaFoldDB" id="A0A3B6W1B7"/>
<organism evidence="2 3">
    <name type="scientific">Brachyspira pilosicoli P43/6/78</name>
    <dbReference type="NCBI Taxonomy" id="1042417"/>
    <lineage>
        <taxon>Bacteria</taxon>
        <taxon>Pseudomonadati</taxon>
        <taxon>Spirochaetota</taxon>
        <taxon>Spirochaetia</taxon>
        <taxon>Brachyspirales</taxon>
        <taxon>Brachyspiraceae</taxon>
        <taxon>Brachyspira</taxon>
    </lineage>
</organism>
<reference evidence="2 3" key="1">
    <citation type="journal article" date="2013" name="Genome Announc.">
        <title>Complete Genome Sequence of the Porcine Strain Brachyspira pilosicoli P43/6/78(T.).</title>
        <authorList>
            <person name="Lin C."/>
            <person name="den Bakker H.C."/>
            <person name="Suzuki H."/>
            <person name="Lefebure T."/>
            <person name="Ponnala L."/>
            <person name="Sun Q."/>
            <person name="Stanhope M.J."/>
            <person name="Wiedmann M."/>
            <person name="Duhamel G.E."/>
        </authorList>
    </citation>
    <scope>NUCLEOTIDE SEQUENCE [LARGE SCALE GENOMIC DNA]</scope>
    <source>
        <strain evidence="2 3">P43/6/78</strain>
    </source>
</reference>
<name>A0A3B6W1B7_BRAPL</name>
<feature type="transmembrane region" description="Helical" evidence="1">
    <location>
        <begin position="12"/>
        <end position="33"/>
    </location>
</feature>
<evidence type="ECO:0000313" key="3">
    <source>
        <dbReference type="Proteomes" id="UP000010793"/>
    </source>
</evidence>
<protein>
    <submittedName>
        <fullName evidence="2">Uncharacterized protein</fullName>
    </submittedName>
</protein>
<proteinExistence type="predicted"/>
<keyword evidence="3" id="KW-1185">Reference proteome</keyword>